<dbReference type="Pfam" id="PF20255">
    <property type="entry name" value="DUF6606"/>
    <property type="match status" value="1"/>
</dbReference>
<dbReference type="GO" id="GO:0004843">
    <property type="term" value="F:cysteine-type deubiquitinase activity"/>
    <property type="evidence" value="ECO:0007669"/>
    <property type="project" value="UniProtKB-EC"/>
</dbReference>
<evidence type="ECO:0000259" key="10">
    <source>
        <dbReference type="Pfam" id="PF20255"/>
    </source>
</evidence>
<keyword evidence="3" id="KW-0645">Protease</keyword>
<evidence type="ECO:0000259" key="8">
    <source>
        <dbReference type="Pfam" id="PF12340"/>
    </source>
</evidence>
<dbReference type="PANTHER" id="PTHR13367:SF33">
    <property type="entry name" value="P-LOOP CONTAINING NUCLEOSIDE TRIPHOSPHATE HYDROLASE PROTEIN"/>
    <property type="match status" value="1"/>
</dbReference>
<dbReference type="EC" id="3.4.19.12" evidence="2"/>
<feature type="domain" description="DUF3638" evidence="8">
    <location>
        <begin position="2030"/>
        <end position="2253"/>
    </location>
</feature>
<proteinExistence type="predicted"/>
<accession>A0A367LG41</accession>
<evidence type="ECO:0000256" key="7">
    <source>
        <dbReference type="SAM" id="MobiDB-lite"/>
    </source>
</evidence>
<dbReference type="PANTHER" id="PTHR13367">
    <property type="entry name" value="UBIQUITIN THIOESTERASE"/>
    <property type="match status" value="1"/>
</dbReference>
<feature type="region of interest" description="Disordered" evidence="7">
    <location>
        <begin position="2509"/>
        <end position="2529"/>
    </location>
</feature>
<feature type="compositionally biased region" description="Basic and acidic residues" evidence="7">
    <location>
        <begin position="1816"/>
        <end position="1826"/>
    </location>
</feature>
<dbReference type="InterPro" id="IPR022105">
    <property type="entry name" value="DUF3645"/>
</dbReference>
<reference evidence="11 12" key="1">
    <citation type="journal article" date="2015" name="BMC Genomics">
        <title>Insights from the genome of Ophiocordyceps polyrhachis-furcata to pathogenicity and host specificity in insect fungi.</title>
        <authorList>
            <person name="Wichadakul D."/>
            <person name="Kobmoo N."/>
            <person name="Ingsriswang S."/>
            <person name="Tangphatsornruang S."/>
            <person name="Chantasingh D."/>
            <person name="Luangsa-ard J.J."/>
            <person name="Eurwilaichitr L."/>
        </authorList>
    </citation>
    <scope>NUCLEOTIDE SEQUENCE [LARGE SCALE GENOMIC DNA]</scope>
    <source>
        <strain evidence="11 12">BCC 54312</strain>
    </source>
</reference>
<organism evidence="11 12">
    <name type="scientific">Ophiocordyceps polyrhachis-furcata BCC 54312</name>
    <dbReference type="NCBI Taxonomy" id="1330021"/>
    <lineage>
        <taxon>Eukaryota</taxon>
        <taxon>Fungi</taxon>
        <taxon>Dikarya</taxon>
        <taxon>Ascomycota</taxon>
        <taxon>Pezizomycotina</taxon>
        <taxon>Sordariomycetes</taxon>
        <taxon>Hypocreomycetidae</taxon>
        <taxon>Hypocreales</taxon>
        <taxon>Ophiocordycipitaceae</taxon>
        <taxon>Ophiocordyceps</taxon>
    </lineage>
</organism>
<protein>
    <recommendedName>
        <fullName evidence="2">ubiquitinyl hydrolase 1</fullName>
        <ecNumber evidence="2">3.4.19.12</ecNumber>
    </recommendedName>
</protein>
<evidence type="ECO:0000256" key="1">
    <source>
        <dbReference type="ARBA" id="ARBA00000707"/>
    </source>
</evidence>
<dbReference type="SUPFAM" id="SSF52540">
    <property type="entry name" value="P-loop containing nucleoside triphosphate hydrolases"/>
    <property type="match status" value="1"/>
</dbReference>
<comment type="catalytic activity">
    <reaction evidence="1">
        <text>Thiol-dependent hydrolysis of ester, thioester, amide, peptide and isopeptide bonds formed by the C-terminal Gly of ubiquitin (a 76-residue protein attached to proteins as an intracellular targeting signal).</text>
        <dbReference type="EC" id="3.4.19.12"/>
    </reaction>
</comment>
<comment type="caution">
    <text evidence="11">The sequence shown here is derived from an EMBL/GenBank/DDBJ whole genome shotgun (WGS) entry which is preliminary data.</text>
</comment>
<feature type="region of interest" description="Disordered" evidence="7">
    <location>
        <begin position="1808"/>
        <end position="1829"/>
    </location>
</feature>
<dbReference type="OrthoDB" id="3182339at2759"/>
<dbReference type="Pfam" id="PF12359">
    <property type="entry name" value="DUF3645"/>
    <property type="match status" value="1"/>
</dbReference>
<dbReference type="InterPro" id="IPR046541">
    <property type="entry name" value="DUF6606"/>
</dbReference>
<keyword evidence="12" id="KW-1185">Reference proteome</keyword>
<dbReference type="Pfam" id="PF12340">
    <property type="entry name" value="DUF3638"/>
    <property type="match status" value="1"/>
</dbReference>
<dbReference type="InterPro" id="IPR027417">
    <property type="entry name" value="P-loop_NTPase"/>
</dbReference>
<gene>
    <name evidence="11" type="ORF">L249_5585</name>
</gene>
<name>A0A367LG41_9HYPO</name>
<sequence length="3109" mass="351165">MKLLESVFYHLVLPPKVPGIFDYDAEAVAADILSRLLRACQTLQSRPDDEWSLVIRCLKMSKGIVGASFDAQTLLRDWIDLGPRDLYVIRLQAQNAALLIRRDFRESKDKVVFEVFETSPPAQHVLDSDVAFDWTFPGYAAEIPLDAFMDSSFQENLTKLLEKAASEKLSRFSARATKADISVSETRDSTDPALITHLLIPLLQASGSTVSPPKICKRVRDDVNINRGHRPWRRSPAWLVLRVAVQRRLQMALDSENCRASYKFLICVVLAGLLRDCAEELEPELTLVLRAKLCRRLAKLQQDSAEASEDAASIYRLLFSTVGADMEKIIASASRQIHLSWDGCKMAMTRRVPTLPHHADESSLQLSLPLSGTYLRHLVSRHPSAPVAGHKHTLDNFPEDSTGIQITSGVTKHYIRLAELEEAASREGLRDSQNYGIAARRSRCVELSDCVDRLFVALGDVGNIDSKPDQASLFILRIMTLWTEMDKHAIAACPLLHDFHPSFTAEALDVLQLASHADMLRLRAIQAHLRKRVHRCIHGDSSILDDPDARCFAAEYFRSDADGHRLSSVLERIETRSSNSRERKREEWIEACRLYDEMSVQISVESCVCTYNTDGSLNIHGCTKCFVHRKRNRMSIQVHEDFLPKDQWAKQAAVFDLCIPPFLQAYRNVTWRIRNNLGHPPQPPSRSTPSSLIQQDDQLRPYQTSSARGITLASYTKSFRETHYKTQRMKCEWDSIDLPLGLSFEYYDTESRTWIRDRKGPVSFNHLCGIRLPKPLLDAGLGGSPTDARWCDGPTSYEIVASVTRCPPQMTTHEFMAVQKLLGGKQRRWITIVTELGASNVNLSDQQTLRLLGQLAIQAGPDDTGPGSAVDGLGIVHAVFRDVVFCSRLAELIEARFEIIEANPRETSAMDLLIALALRLHALGAPEVRARARDLIYAARHATLRWISHRREGHRHAADADAARRAVLYRLQAALLCRRTFAPLAEEAGSVLSADELESFVEASIALQQSLALDPANLPPAVENMLMGDLKTAHQMRSIMVESVRANPCSPSKAIARLWLSLEQQQETRTFGPWVPLRGKHFSWIKSVVRGTGEWQRWAAEQDLRFNLVEGHLLVDGRPLGKLPQEFLYSVDVKVLFGNQHLMTYPSPLHDMTHQLESVVEDHEIHFGRRGGRVIVKALYYDRLLRKARCLEFIPADVFRRDDEFDLPSELIDNCVHWLDIDTGDLQIRRKPKIWKSRPGDWILNVHTSLARRRETTMLVDPRSQVCQNIYRIFHRFERPDRITVSQPAHNNLAVRLKHLQLEFQVGHNGLLKSNQLQAEIDPDQDAGTLYGLDGMIVLRDTADWKRRSLIIGLGPLSYVRKGMHVAAWVENPMTYTKFEIDSVLGRLTCSPEPVLSYSLALFHAVSSFPLPDPLTGSTGAEEAHRILSSGSCQPLIPLSEASRDVLGQLENLCPRRTYFPEKMRLLQNTEWNEALTVEIQRDSYRQVVGNIRLRSSQLRKFDVQEGECNDAPVKDAADVLWRRAAIRRGVYERGLLAEIQTRSDNFGFPYMGRSDDSQLQWAARVYRTVTTIHRRPFKMPQTLPLRVVLRSFTGNMIGGFDAPTDRLAGSLDALINGEIGGNWGTLINTCRKAALGGDVYDAVFRLALLSFDPQVDMNAVMILCAFSSVEELASLQPPPCSHFTGFRDGLQQVSSGRLETIIASSTRTPNLDTGSERTTNRHRRARSHDREDERLRSEARSMATFLLSQWPCAVPSADGFHAECVDVAEVMHDVQAEWTRVYNNTLLAQYAEDAQTHLDRHVAVDETESPIPRPEAYHSEEEAGVSRRQSVIPSLSPELIMREAPRVQRPCIDDLCLRSPVRTAEPQTQPYAPEVEELERVLWLFRASPRPLWRQYGNDLLRSCDALRSIETQSHRNTSVPDLDRIDEALKLVDSVLASTFAAITDALSADDVRFRWLQQGALWPNTAPMTLLRLLRSKDKVAFGPGMKEVLVSYGVVITSKQLLLRMRNASLKRDEAKLLEQCLSKGHENWDPLEQPDWLLLEIESNLLIRREQVEVANAIICPPSQSNSVLQLNMGRGKTSCIVPMVAAVLADSKHMCRVIVPKALLRQTAETLQSRIGGLLGREVIHIPFSRRTPSDRKSLKLFYKLHLDTLHHSGVILAAPEHILSYKLCGFQRLIDSRRAEAKNMNMIQTWLKENCRDVLDESDLTLAVKTQLIYPSGQLMQVDASPARWKIAQGLLWLVKDHIGELRRRFRRGIEVVPRQSGFPAIYIIQAEVEDTLRERLTDTICEGRTEMLRLPYSASDERTRDTLRRLLTEENPGQHVFDSVLRALGGKESIFSRVLILRGLLMKRILFLCLRKRWNVQYGLHPMRPPLAVPFEAKGVPSEQAEFGHPDVAILFTCLSFYHAGLSQEQFRNGLERLLKSDDPSSEYGDWTADCSSLPAPLRHWNLIKADDTGQVAELWRHLGSKRRVVDHYMNHFIFPRYAKQFVAKLQSSSWDLPLWPDGNDEEKSERSVARTTGFSGTNDNRRLLPLSIKQDDLPSLVHTSAEVLTYLLQRRNRMCMVATANNGLRLSEEQLLEQFKRMGIRLLIDAGAYIMEMDNYCLVRKWLDVDTKAQAGVYIDSQENRAWILYRGSKDPIPLLATPFAENLVDCLVYLDEAHTRGTDLKLPPQACGALTLALGQTKDHTVQAAMRLRQLATTQSVVFCAPPEVYRSVVDLRNKPDGAAIDSLDVVHWLLEQTCQGNDQLQGLFYAQGVDFCRRTSAALQYADFLTSPQHREALLEVLLCRERIKLAELYGNAASERHGISPDVFHDKLGAMTAQLQILESDVGGDLSVGNGMMEEVEQEREVEFQVEQVREAQKPHDYKKGLEFPGLHPTIEAFAQTGVLPDKSGVLKATDHMSLSTPGQKFRLTAPDSRLLVSKEFSRTVRDVPKSCVRDTYMRATRKRPVEWVAWSPKSQTAVVLVPEEAELLIPMLRSMAAKAPIHLLPYAAPTTRNMLRTSRLASYAMPLLQDELPPWCSIELGVLGGRLYFEAGEYEPLVGYLNAVYKKGSAGRGDTLSFLAEWLAMMRRGQDFMHTPMGYVCQGRRLDPSHAVFSGT</sequence>
<evidence type="ECO:0000256" key="4">
    <source>
        <dbReference type="ARBA" id="ARBA00022786"/>
    </source>
</evidence>
<dbReference type="Gene3D" id="3.40.50.300">
    <property type="entry name" value="P-loop containing nucleotide triphosphate hydrolases"/>
    <property type="match status" value="1"/>
</dbReference>
<feature type="region of interest" description="Disordered" evidence="7">
    <location>
        <begin position="1708"/>
        <end position="1736"/>
    </location>
</feature>
<evidence type="ECO:0000256" key="2">
    <source>
        <dbReference type="ARBA" id="ARBA00012759"/>
    </source>
</evidence>
<dbReference type="STRING" id="1330021.A0A367LG41"/>
<evidence type="ECO:0000313" key="12">
    <source>
        <dbReference type="Proteomes" id="UP000253664"/>
    </source>
</evidence>
<feature type="domain" description="DUF6606" evidence="10">
    <location>
        <begin position="8"/>
        <end position="274"/>
    </location>
</feature>
<evidence type="ECO:0000259" key="9">
    <source>
        <dbReference type="Pfam" id="PF12359"/>
    </source>
</evidence>
<dbReference type="GO" id="GO:0006508">
    <property type="term" value="P:proteolysis"/>
    <property type="evidence" value="ECO:0007669"/>
    <property type="project" value="UniProtKB-KW"/>
</dbReference>
<evidence type="ECO:0000256" key="6">
    <source>
        <dbReference type="ARBA" id="ARBA00022807"/>
    </source>
</evidence>
<feature type="domain" description="DUF3645" evidence="9">
    <location>
        <begin position="2373"/>
        <end position="2405"/>
    </location>
</feature>
<keyword evidence="4" id="KW-0833">Ubl conjugation pathway</keyword>
<keyword evidence="6" id="KW-0788">Thiol protease</keyword>
<dbReference type="InterPro" id="IPR051346">
    <property type="entry name" value="OTU_Deubiquitinase"/>
</dbReference>
<evidence type="ECO:0000256" key="5">
    <source>
        <dbReference type="ARBA" id="ARBA00022801"/>
    </source>
</evidence>
<keyword evidence="5" id="KW-0378">Hydrolase</keyword>
<evidence type="ECO:0000313" key="11">
    <source>
        <dbReference type="EMBL" id="RCI13404.1"/>
    </source>
</evidence>
<dbReference type="Proteomes" id="UP000253664">
    <property type="component" value="Unassembled WGS sequence"/>
</dbReference>
<dbReference type="InterPro" id="IPR022099">
    <property type="entry name" value="DUF3638"/>
</dbReference>
<dbReference type="EMBL" id="LKCN02000006">
    <property type="protein sequence ID" value="RCI13404.1"/>
    <property type="molecule type" value="Genomic_DNA"/>
</dbReference>
<evidence type="ECO:0000256" key="3">
    <source>
        <dbReference type="ARBA" id="ARBA00022670"/>
    </source>
</evidence>